<dbReference type="KEGG" id="cam:101506520"/>
<reference evidence="2" key="1">
    <citation type="journal article" date="2013" name="Nat. Biotechnol.">
        <title>Draft genome sequence of chickpea (Cicer arietinum) provides a resource for trait improvement.</title>
        <authorList>
            <person name="Varshney R.K."/>
            <person name="Song C."/>
            <person name="Saxena R.K."/>
            <person name="Azam S."/>
            <person name="Yu S."/>
            <person name="Sharpe A.G."/>
            <person name="Cannon S."/>
            <person name="Baek J."/>
            <person name="Rosen B.D."/>
            <person name="Tar'an B."/>
            <person name="Millan T."/>
            <person name="Zhang X."/>
            <person name="Ramsay L.D."/>
            <person name="Iwata A."/>
            <person name="Wang Y."/>
            <person name="Nelson W."/>
            <person name="Farmer A.D."/>
            <person name="Gaur P.M."/>
            <person name="Soderlund C."/>
            <person name="Penmetsa R.V."/>
            <person name="Xu C."/>
            <person name="Bharti A.K."/>
            <person name="He W."/>
            <person name="Winter P."/>
            <person name="Zhao S."/>
            <person name="Hane J.K."/>
            <person name="Carrasquilla-Garcia N."/>
            <person name="Condie J.A."/>
            <person name="Upadhyaya H.D."/>
            <person name="Luo M.C."/>
            <person name="Thudi M."/>
            <person name="Gowda C.L."/>
            <person name="Singh N.P."/>
            <person name="Lichtenzveig J."/>
            <person name="Gali K.K."/>
            <person name="Rubio J."/>
            <person name="Nadarajan N."/>
            <person name="Dolezel J."/>
            <person name="Bansal K.C."/>
            <person name="Xu X."/>
            <person name="Edwards D."/>
            <person name="Zhang G."/>
            <person name="Kahl G."/>
            <person name="Gil J."/>
            <person name="Singh K.B."/>
            <person name="Datta S.K."/>
            <person name="Jackson S.A."/>
            <person name="Wang J."/>
            <person name="Cook D.R."/>
        </authorList>
    </citation>
    <scope>NUCLEOTIDE SEQUENCE [LARGE SCALE GENOMIC DNA]</scope>
    <source>
        <strain evidence="2">cv. CDC Frontier</strain>
    </source>
</reference>
<feature type="domain" description="DUF7138" evidence="1">
    <location>
        <begin position="8"/>
        <end position="86"/>
    </location>
</feature>
<accession>A0A1S2Y145</accession>
<reference evidence="3" key="2">
    <citation type="submission" date="2025-08" db="UniProtKB">
        <authorList>
            <consortium name="RefSeq"/>
        </authorList>
    </citation>
    <scope>IDENTIFICATION</scope>
    <source>
        <tissue evidence="3">Etiolated seedlings</tissue>
    </source>
</reference>
<dbReference type="PaxDb" id="3827-XP_004497663.1"/>
<sequence>MTFNGGGSPFPVVYWDGETLTNLGILTVDPTMNFKSIISILSNQIGISPHQFTVFLADQDSDQKTPLSAKFNLSALSRNGGEYYLFVRRTRRFKKSPTKNKNVADKIMFMRRNGAVNQTAVDDYRPSFSILERAGIERRMLRLRMEKEAFLRSLRNKGESFRETPYRYGDGYGGAWCKECVVAEEKGTYAGFHLCVRDKVIKGFKSTAGPISRPESDSGDNGSN</sequence>
<evidence type="ECO:0000313" key="3">
    <source>
        <dbReference type="RefSeq" id="XP_004497663.1"/>
    </source>
</evidence>
<evidence type="ECO:0000259" key="1">
    <source>
        <dbReference type="Pfam" id="PF23596"/>
    </source>
</evidence>
<dbReference type="OrthoDB" id="778072at2759"/>
<gene>
    <name evidence="3" type="primary">LOC101506520</name>
</gene>
<dbReference type="Proteomes" id="UP000087171">
    <property type="component" value="Chromosome Ca4"/>
</dbReference>
<organism evidence="2 3">
    <name type="scientific">Cicer arietinum</name>
    <name type="common">Chickpea</name>
    <name type="synonym">Garbanzo</name>
    <dbReference type="NCBI Taxonomy" id="3827"/>
    <lineage>
        <taxon>Eukaryota</taxon>
        <taxon>Viridiplantae</taxon>
        <taxon>Streptophyta</taxon>
        <taxon>Embryophyta</taxon>
        <taxon>Tracheophyta</taxon>
        <taxon>Spermatophyta</taxon>
        <taxon>Magnoliopsida</taxon>
        <taxon>eudicotyledons</taxon>
        <taxon>Gunneridae</taxon>
        <taxon>Pentapetalae</taxon>
        <taxon>rosids</taxon>
        <taxon>fabids</taxon>
        <taxon>Fabales</taxon>
        <taxon>Fabaceae</taxon>
        <taxon>Papilionoideae</taxon>
        <taxon>50 kb inversion clade</taxon>
        <taxon>NPAAA clade</taxon>
        <taxon>Hologalegina</taxon>
        <taxon>IRL clade</taxon>
        <taxon>Cicereae</taxon>
        <taxon>Cicer</taxon>
    </lineage>
</organism>
<dbReference type="InterPro" id="IPR055562">
    <property type="entry name" value="DUF7138"/>
</dbReference>
<dbReference type="RefSeq" id="XP_004497663.1">
    <property type="nucleotide sequence ID" value="XM_004497606.3"/>
</dbReference>
<evidence type="ECO:0000313" key="2">
    <source>
        <dbReference type="Proteomes" id="UP000087171"/>
    </source>
</evidence>
<dbReference type="Pfam" id="PF23596">
    <property type="entry name" value="DUF7138"/>
    <property type="match status" value="1"/>
</dbReference>
<dbReference type="AlphaFoldDB" id="A0A1S2Y145"/>
<dbReference type="eggNOG" id="ENOG502S4PI">
    <property type="taxonomic scope" value="Eukaryota"/>
</dbReference>
<keyword evidence="2" id="KW-1185">Reference proteome</keyword>
<proteinExistence type="predicted"/>
<dbReference type="PANTHER" id="PTHR36351:SF1">
    <property type="entry name" value="EMBRYO SAC DEVELOPMENT ARREST 12"/>
    <property type="match status" value="1"/>
</dbReference>
<protein>
    <submittedName>
        <fullName evidence="3">Uncharacterized protein LOC101506520</fullName>
    </submittedName>
</protein>
<dbReference type="GeneID" id="101506520"/>
<name>A0A1S2Y145_CICAR</name>
<dbReference type="PANTHER" id="PTHR36351">
    <property type="entry name" value="EMBRYO SAC DEVELOPMENT ARREST 12"/>
    <property type="match status" value="1"/>
</dbReference>